<dbReference type="SMART" id="SM00304">
    <property type="entry name" value="HAMP"/>
    <property type="match status" value="2"/>
</dbReference>
<evidence type="ECO:0000256" key="3">
    <source>
        <dbReference type="ARBA" id="ARBA00029447"/>
    </source>
</evidence>
<feature type="transmembrane region" description="Helical" evidence="5">
    <location>
        <begin position="30"/>
        <end position="50"/>
    </location>
</feature>
<keyword evidence="1" id="KW-0488">Methylation</keyword>
<evidence type="ECO:0008006" key="10">
    <source>
        <dbReference type="Google" id="ProtNLM"/>
    </source>
</evidence>
<evidence type="ECO:0000256" key="1">
    <source>
        <dbReference type="ARBA" id="ARBA00022481"/>
    </source>
</evidence>
<dbReference type="EMBL" id="BAABKY010000002">
    <property type="protein sequence ID" value="GAA5078812.1"/>
    <property type="molecule type" value="Genomic_DNA"/>
</dbReference>
<keyword evidence="9" id="KW-1185">Reference proteome</keyword>
<dbReference type="SMART" id="SM00283">
    <property type="entry name" value="MA"/>
    <property type="match status" value="1"/>
</dbReference>
<dbReference type="CDD" id="cd11386">
    <property type="entry name" value="MCP_signal"/>
    <property type="match status" value="1"/>
</dbReference>
<dbReference type="PRINTS" id="PR00260">
    <property type="entry name" value="CHEMTRNSDUCR"/>
</dbReference>
<evidence type="ECO:0000259" key="7">
    <source>
        <dbReference type="PROSITE" id="PS50885"/>
    </source>
</evidence>
<evidence type="ECO:0000259" key="6">
    <source>
        <dbReference type="PROSITE" id="PS50111"/>
    </source>
</evidence>
<dbReference type="InterPro" id="IPR004089">
    <property type="entry name" value="MCPsignal_dom"/>
</dbReference>
<comment type="similarity">
    <text evidence="3">Belongs to the methyl-accepting chemotaxis (MCP) protein family.</text>
</comment>
<evidence type="ECO:0000256" key="2">
    <source>
        <dbReference type="ARBA" id="ARBA00023224"/>
    </source>
</evidence>
<name>A0ABP9LLB6_9GAMM</name>
<dbReference type="InterPro" id="IPR051310">
    <property type="entry name" value="MCP_chemotaxis"/>
</dbReference>
<dbReference type="Pfam" id="PF18575">
    <property type="entry name" value="HAMP_N3"/>
    <property type="match status" value="1"/>
</dbReference>
<feature type="domain" description="Methyl-accepting transducer" evidence="6">
    <location>
        <begin position="590"/>
        <end position="819"/>
    </location>
</feature>
<keyword evidence="5" id="KW-1133">Transmembrane helix</keyword>
<dbReference type="InterPro" id="IPR003660">
    <property type="entry name" value="HAMP_dom"/>
</dbReference>
<dbReference type="Gene3D" id="1.10.287.950">
    <property type="entry name" value="Methyl-accepting chemotaxis protein"/>
    <property type="match status" value="1"/>
</dbReference>
<gene>
    <name evidence="8" type="ORF">GCM10025759_26340</name>
</gene>
<dbReference type="SUPFAM" id="SSF58104">
    <property type="entry name" value="Methyl-accepting chemotaxis protein (MCP) signaling domain"/>
    <property type="match status" value="1"/>
</dbReference>
<dbReference type="RefSeq" id="WP_158984451.1">
    <property type="nucleotide sequence ID" value="NZ_BAABKY010000002.1"/>
</dbReference>
<sequence length="889" mass="94549">MSTRSTSTLLDRILGPATQLMSQLRFNQKAMVIGAAFMLTCGVLAGILVVRSNAEIDAARSQRAAVVGLGHLHRAMLGMQQHEQLVVRKFAKDEIGAQALEQSAAQVGRELDGLAAWQRGQLPDSTVAGALQEARTAWAKATGDHADSAAASADHLAAVRKLGDIHSLIADETGLAQAQNAPVLYMGRTATVWVPTLAEYTAQQSATVLRVLGDGAIWVDDRTGLAVSRNMQDYVRTRSEVELKDAEEEMPALTDTIGKPFRKALDAVAKQNEDIQKHVLDAETPVLPVKIMAARVEATRMALAAAMSAANASLDDAASAEIARLQQRTALTLGACTLLLLIAAYLFLGFSRSTRNSLREVQNASELLARGEFPDAVRVNSRDEVRDIARGLERAINTLRGFAGAQRDLFESHQAGEIDRRLRSEDFPGAYGQMAGEVNTLVDSHIQVNTRAMEIVAAYARGDLSMDMDRLPGQKARITDSVDSVKHGMQAINAEIKTLVDAAVAGDFSRRGDAARFEFVYRDVVQSLNQLMATAEEGLHEVGSLLAAVADGDLNRRVEVELPGQFGRLSHDANRTVEQLAQIVGQIRQGSDAISSAAAEIAAGNNDLSQRTEQQAASLEETASSMEELTSTVRQNADNARQANQLAQSAAEVAGQGGTVVGEVVQTMTAITTSSKKIGDIIGVIDGIAFQTNILALNAAVEAARAGEQGRGFAVVAAEVRSLAQRSANAAKEIKQLITDSMTKVEEGSVLVGHAGRTMDEIVTSVKKVTDIIADISAASQEQSSGIEQVNNAITQMDEGTQQNAALVEQASAAARSLEQQSEQLVHTVAVFRLAHAAQSTRTQATVVEMAAGKPGKAKPAAPVAKAATTRKVRATAAANSAEPDWQEF</sequence>
<dbReference type="PANTHER" id="PTHR43531:SF14">
    <property type="entry name" value="METHYL-ACCEPTING CHEMOTAXIS PROTEIN I-RELATED"/>
    <property type="match status" value="1"/>
</dbReference>
<dbReference type="Proteomes" id="UP001501083">
    <property type="component" value="Unassembled WGS sequence"/>
</dbReference>
<feature type="domain" description="HAMP" evidence="7">
    <location>
        <begin position="539"/>
        <end position="585"/>
    </location>
</feature>
<comment type="caution">
    <text evidence="8">The sequence shown here is derived from an EMBL/GenBank/DDBJ whole genome shotgun (WGS) entry which is preliminary data.</text>
</comment>
<feature type="transmembrane region" description="Helical" evidence="5">
    <location>
        <begin position="330"/>
        <end position="350"/>
    </location>
</feature>
<dbReference type="Pfam" id="PF00015">
    <property type="entry name" value="MCPsignal"/>
    <property type="match status" value="1"/>
</dbReference>
<dbReference type="InterPro" id="IPR004090">
    <property type="entry name" value="Chemotax_Me-accpt_rcpt"/>
</dbReference>
<keyword evidence="2 4" id="KW-0807">Transducer</keyword>
<dbReference type="InterPro" id="IPR041395">
    <property type="entry name" value="McpB_HAMP_3rd"/>
</dbReference>
<organism evidence="8 9">
    <name type="scientific">Lysobacter panacisoli</name>
    <dbReference type="NCBI Taxonomy" id="1255263"/>
    <lineage>
        <taxon>Bacteria</taxon>
        <taxon>Pseudomonadati</taxon>
        <taxon>Pseudomonadota</taxon>
        <taxon>Gammaproteobacteria</taxon>
        <taxon>Lysobacterales</taxon>
        <taxon>Lysobacteraceae</taxon>
        <taxon>Lysobacter</taxon>
    </lineage>
</organism>
<dbReference type="Pfam" id="PF00672">
    <property type="entry name" value="HAMP"/>
    <property type="match status" value="1"/>
</dbReference>
<feature type="domain" description="HAMP" evidence="7">
    <location>
        <begin position="352"/>
        <end position="404"/>
    </location>
</feature>
<dbReference type="PROSITE" id="PS50111">
    <property type="entry name" value="CHEMOTAXIS_TRANSDUC_2"/>
    <property type="match status" value="1"/>
</dbReference>
<accession>A0ABP9LLB6</accession>
<reference evidence="9" key="1">
    <citation type="journal article" date="2019" name="Int. J. Syst. Evol. Microbiol.">
        <title>The Global Catalogue of Microorganisms (GCM) 10K type strain sequencing project: providing services to taxonomists for standard genome sequencing and annotation.</title>
        <authorList>
            <consortium name="The Broad Institute Genomics Platform"/>
            <consortium name="The Broad Institute Genome Sequencing Center for Infectious Disease"/>
            <person name="Wu L."/>
            <person name="Ma J."/>
        </authorList>
    </citation>
    <scope>NUCLEOTIDE SEQUENCE [LARGE SCALE GENOMIC DNA]</scope>
    <source>
        <strain evidence="9">JCM 19212</strain>
    </source>
</reference>
<dbReference type="Gene3D" id="1.20.120.1530">
    <property type="match status" value="2"/>
</dbReference>
<dbReference type="PROSITE" id="PS50885">
    <property type="entry name" value="HAMP"/>
    <property type="match status" value="2"/>
</dbReference>
<protein>
    <recommendedName>
        <fullName evidence="10">Methyl-accepting chemotaxis protein</fullName>
    </recommendedName>
</protein>
<keyword evidence="5" id="KW-0812">Transmembrane</keyword>
<evidence type="ECO:0000313" key="8">
    <source>
        <dbReference type="EMBL" id="GAA5078812.1"/>
    </source>
</evidence>
<evidence type="ECO:0000256" key="5">
    <source>
        <dbReference type="SAM" id="Phobius"/>
    </source>
</evidence>
<evidence type="ECO:0000256" key="4">
    <source>
        <dbReference type="PROSITE-ProRule" id="PRU00284"/>
    </source>
</evidence>
<evidence type="ECO:0000313" key="9">
    <source>
        <dbReference type="Proteomes" id="UP001501083"/>
    </source>
</evidence>
<dbReference type="Pfam" id="PF18947">
    <property type="entry name" value="HAMP_2"/>
    <property type="match status" value="1"/>
</dbReference>
<dbReference type="PANTHER" id="PTHR43531">
    <property type="entry name" value="PROTEIN ICFG"/>
    <property type="match status" value="1"/>
</dbReference>
<proteinExistence type="inferred from homology"/>
<keyword evidence="5" id="KW-0472">Membrane</keyword>